<organism evidence="1 2">
    <name type="scientific">Arcobacter defluvii</name>
    <dbReference type="NCBI Taxonomy" id="873191"/>
    <lineage>
        <taxon>Bacteria</taxon>
        <taxon>Pseudomonadati</taxon>
        <taxon>Campylobacterota</taxon>
        <taxon>Epsilonproteobacteria</taxon>
        <taxon>Campylobacterales</taxon>
        <taxon>Arcobacteraceae</taxon>
        <taxon>Arcobacter</taxon>
    </lineage>
</organism>
<evidence type="ECO:0000313" key="1">
    <source>
        <dbReference type="EMBL" id="QKF77061.1"/>
    </source>
</evidence>
<proteinExistence type="predicted"/>
<dbReference type="PANTHER" id="PTHR46246:SF1">
    <property type="entry name" value="GUANOSINE-3',5'-BIS(DIPHOSPHATE) 3'-PYROPHOSPHOHYDROLASE MESH1"/>
    <property type="match status" value="1"/>
</dbReference>
<dbReference type="EMBL" id="CP053835">
    <property type="protein sequence ID" value="QKF77061.1"/>
    <property type="molecule type" value="Genomic_DNA"/>
</dbReference>
<accession>A0AAE7E6J8</accession>
<dbReference type="Pfam" id="PF13328">
    <property type="entry name" value="HD_4"/>
    <property type="match status" value="1"/>
</dbReference>
<name>A0AAE7E6J8_9BACT</name>
<dbReference type="GO" id="GO:0008893">
    <property type="term" value="F:guanosine-3',5'-bis(diphosphate) 3'-diphosphatase activity"/>
    <property type="evidence" value="ECO:0007669"/>
    <property type="project" value="TreeGrafter"/>
</dbReference>
<evidence type="ECO:0000313" key="2">
    <source>
        <dbReference type="Proteomes" id="UP000503313"/>
    </source>
</evidence>
<dbReference type="Gene3D" id="1.10.3210.10">
    <property type="entry name" value="Hypothetical protein af1432"/>
    <property type="match status" value="1"/>
</dbReference>
<dbReference type="InterPro" id="IPR052194">
    <property type="entry name" value="MESH1"/>
</dbReference>
<protein>
    <submittedName>
        <fullName evidence="1">Bifunctional (P)ppGpp synthetase/guanosine-3',5'-bis(Diphosphate) 3'-pyrophosphohydrolase</fullName>
    </submittedName>
</protein>
<dbReference type="SUPFAM" id="SSF109604">
    <property type="entry name" value="HD-domain/PDEase-like"/>
    <property type="match status" value="1"/>
</dbReference>
<dbReference type="CDD" id="cd00077">
    <property type="entry name" value="HDc"/>
    <property type="match status" value="1"/>
</dbReference>
<keyword evidence="2" id="KW-1185">Reference proteome</keyword>
<dbReference type="AlphaFoldDB" id="A0AAE7E6J8"/>
<dbReference type="PANTHER" id="PTHR46246">
    <property type="entry name" value="GUANOSINE-3',5'-BIS(DIPHOSPHATE) 3'-PYROPHOSPHOHYDROLASE MESH1"/>
    <property type="match status" value="1"/>
</dbReference>
<reference evidence="1 2" key="1">
    <citation type="submission" date="2020-05" db="EMBL/GenBank/DDBJ databases">
        <title>Complete genome sequencing of Campylobacter and Arcobacter type strains.</title>
        <authorList>
            <person name="Miller W.G."/>
            <person name="Yee E."/>
        </authorList>
    </citation>
    <scope>NUCLEOTIDE SEQUENCE [LARGE SCALE GENOMIC DNA]</scope>
    <source>
        <strain evidence="1 2">LMG 25694</strain>
    </source>
</reference>
<sequence>MFSQDNYTEILEFATLAHGEQKTPKELPYLFHITCVAMEVINACEKSKLDEKKADLAISCALLHDIIEDTKITYDELYVKFGPLIADGVEALTKNKTLTSKQEQMRDSIERLLTQPYEIQIVKLADRIVNLAIPPKHWSNEKIKDYQKEASFILSCLGNSNIYLAKRLEKKIEEYKKYIKND</sequence>
<gene>
    <name evidence="1" type="ORF">ADFLV_1027</name>
</gene>
<dbReference type="RefSeq" id="WP_129012172.1">
    <property type="nucleotide sequence ID" value="NZ_CP053835.1"/>
</dbReference>
<dbReference type="KEGG" id="adz:ADFLV_1027"/>
<dbReference type="InterPro" id="IPR003607">
    <property type="entry name" value="HD/PDEase_dom"/>
</dbReference>
<dbReference type="Proteomes" id="UP000503313">
    <property type="component" value="Chromosome"/>
</dbReference>